<gene>
    <name evidence="1" type="ORF">BFG52_07555</name>
</gene>
<keyword evidence="2" id="KW-1185">Reference proteome</keyword>
<dbReference type="Proteomes" id="UP000093391">
    <property type="component" value="Chromosome"/>
</dbReference>
<dbReference type="AlphaFoldDB" id="A0A1B2LZ45"/>
<dbReference type="KEGG" id="ala:BFG52_07555"/>
<dbReference type="OrthoDB" id="6709052at2"/>
<name>A0A1B2LZ45_9GAMM</name>
<accession>A0A1B2LZ45</accession>
<proteinExistence type="predicted"/>
<dbReference type="STRING" id="1789224.BFG52_07555"/>
<reference evidence="1 2" key="1">
    <citation type="submission" date="2016-08" db="EMBL/GenBank/DDBJ databases">
        <authorList>
            <person name="Seilhamer J.J."/>
        </authorList>
    </citation>
    <scope>NUCLEOTIDE SEQUENCE [LARGE SCALE GENOMIC DNA]</scope>
    <source>
        <strain evidence="1 2">BRTC-1</strain>
    </source>
</reference>
<evidence type="ECO:0000313" key="1">
    <source>
        <dbReference type="EMBL" id="AOA58220.1"/>
    </source>
</evidence>
<dbReference type="RefSeq" id="WP_067554220.1">
    <property type="nucleotide sequence ID" value="NZ_CP016895.1"/>
</dbReference>
<dbReference type="EMBL" id="CP016895">
    <property type="protein sequence ID" value="AOA58220.1"/>
    <property type="molecule type" value="Genomic_DNA"/>
</dbReference>
<protein>
    <submittedName>
        <fullName evidence="1">Uncharacterized protein</fullName>
    </submittedName>
</protein>
<organism evidence="1 2">
    <name type="scientific">Acinetobacter larvae</name>
    <dbReference type="NCBI Taxonomy" id="1789224"/>
    <lineage>
        <taxon>Bacteria</taxon>
        <taxon>Pseudomonadati</taxon>
        <taxon>Pseudomonadota</taxon>
        <taxon>Gammaproteobacteria</taxon>
        <taxon>Moraxellales</taxon>
        <taxon>Moraxellaceae</taxon>
        <taxon>Acinetobacter</taxon>
    </lineage>
</organism>
<evidence type="ECO:0000313" key="2">
    <source>
        <dbReference type="Proteomes" id="UP000093391"/>
    </source>
</evidence>
<sequence>MALKVQIEKSKQVCQWKEYKDVEGNVLAEFQINGINNKAYLVAVERASNQINQKGFDVTAADASDKLYHELLMEAVACHLIKDWKGVTFDENGEVIEPPYSKEAAIKLLTSGDIGIYLWAFIKEQAVKIQEEANKVKLDTLGKSESSTSGKPSTES</sequence>